<evidence type="ECO:0000256" key="1">
    <source>
        <dbReference type="ARBA" id="ARBA00022723"/>
    </source>
</evidence>
<keyword evidence="1" id="KW-0479">Metal-binding</keyword>
<evidence type="ECO:0000256" key="4">
    <source>
        <dbReference type="ARBA" id="ARBA00022833"/>
    </source>
</evidence>
<dbReference type="PANTHER" id="PTHR46288:SF86">
    <property type="entry name" value="PHORBOL-ESTER_DAG-TYPE DOMAIN-CONTAINING PROTEIN"/>
    <property type="match status" value="1"/>
</dbReference>
<dbReference type="OrthoDB" id="1650216at2759"/>
<dbReference type="SUPFAM" id="SSF57889">
    <property type="entry name" value="Cysteine-rich domain"/>
    <property type="match status" value="3"/>
</dbReference>
<evidence type="ECO:0000256" key="3">
    <source>
        <dbReference type="ARBA" id="ARBA00022771"/>
    </source>
</evidence>
<dbReference type="Proteomes" id="UP001141552">
    <property type="component" value="Unassembled WGS sequence"/>
</dbReference>
<dbReference type="PANTHER" id="PTHR46288">
    <property type="entry name" value="PHORBOL-ESTER/DAG-TYPE DOMAIN-CONTAINING PROTEIN"/>
    <property type="match status" value="1"/>
</dbReference>
<dbReference type="Pfam" id="PF03107">
    <property type="entry name" value="C1_2"/>
    <property type="match status" value="2"/>
</dbReference>
<keyword evidence="2" id="KW-0677">Repeat</keyword>
<keyword evidence="7" id="KW-1185">Reference proteome</keyword>
<evidence type="ECO:0000256" key="2">
    <source>
        <dbReference type="ARBA" id="ARBA00022737"/>
    </source>
</evidence>
<dbReference type="InterPro" id="IPR046349">
    <property type="entry name" value="C1-like_sf"/>
</dbReference>
<evidence type="ECO:0000313" key="6">
    <source>
        <dbReference type="EMBL" id="KAJ4846771.1"/>
    </source>
</evidence>
<gene>
    <name evidence="6" type="ORF">Tsubulata_031240</name>
</gene>
<keyword evidence="4" id="KW-0862">Zinc</keyword>
<dbReference type="AlphaFoldDB" id="A0A9Q0GE62"/>
<name>A0A9Q0GE62_9ROSI</name>
<keyword evidence="3" id="KW-0863">Zinc-finger</keyword>
<accession>A0A9Q0GE62</accession>
<organism evidence="6 7">
    <name type="scientific">Turnera subulata</name>
    <dbReference type="NCBI Taxonomy" id="218843"/>
    <lineage>
        <taxon>Eukaryota</taxon>
        <taxon>Viridiplantae</taxon>
        <taxon>Streptophyta</taxon>
        <taxon>Embryophyta</taxon>
        <taxon>Tracheophyta</taxon>
        <taxon>Spermatophyta</taxon>
        <taxon>Magnoliopsida</taxon>
        <taxon>eudicotyledons</taxon>
        <taxon>Gunneridae</taxon>
        <taxon>Pentapetalae</taxon>
        <taxon>rosids</taxon>
        <taxon>fabids</taxon>
        <taxon>Malpighiales</taxon>
        <taxon>Passifloraceae</taxon>
        <taxon>Turnera</taxon>
    </lineage>
</organism>
<dbReference type="PROSITE" id="PS50081">
    <property type="entry name" value="ZF_DAG_PE_2"/>
    <property type="match status" value="1"/>
</dbReference>
<dbReference type="GO" id="GO:0008270">
    <property type="term" value="F:zinc ion binding"/>
    <property type="evidence" value="ECO:0007669"/>
    <property type="project" value="UniProtKB-KW"/>
</dbReference>
<feature type="domain" description="Phorbol-ester/DAG-type" evidence="5">
    <location>
        <begin position="110"/>
        <end position="159"/>
    </location>
</feature>
<reference evidence="6" key="1">
    <citation type="submission" date="2022-02" db="EMBL/GenBank/DDBJ databases">
        <authorList>
            <person name="Henning P.M."/>
            <person name="McCubbin A.G."/>
            <person name="Shore J.S."/>
        </authorList>
    </citation>
    <scope>NUCLEOTIDE SEQUENCE</scope>
    <source>
        <strain evidence="6">F60SS</strain>
        <tissue evidence="6">Leaves</tissue>
    </source>
</reference>
<dbReference type="EMBL" id="JAKUCV010001342">
    <property type="protein sequence ID" value="KAJ4846771.1"/>
    <property type="molecule type" value="Genomic_DNA"/>
</dbReference>
<evidence type="ECO:0000259" key="5">
    <source>
        <dbReference type="PROSITE" id="PS50081"/>
    </source>
</evidence>
<dbReference type="InterPro" id="IPR004146">
    <property type="entry name" value="DC1"/>
</dbReference>
<dbReference type="SMART" id="SM00249">
    <property type="entry name" value="PHD"/>
    <property type="match status" value="3"/>
</dbReference>
<proteinExistence type="predicted"/>
<protein>
    <recommendedName>
        <fullName evidence="5">Phorbol-ester/DAG-type domain-containing protein</fullName>
    </recommendedName>
</protein>
<comment type="caution">
    <text evidence="6">The sequence shown here is derived from an EMBL/GenBank/DDBJ whole genome shotgun (WGS) entry which is preliminary data.</text>
</comment>
<reference evidence="6" key="2">
    <citation type="journal article" date="2023" name="Plants (Basel)">
        <title>Annotation of the Turnera subulata (Passifloraceae) Draft Genome Reveals the S-Locus Evolved after the Divergence of Turneroideae from Passifloroideae in a Stepwise Manner.</title>
        <authorList>
            <person name="Henning P.M."/>
            <person name="Roalson E.H."/>
            <person name="Mir W."/>
            <person name="McCubbin A.G."/>
            <person name="Shore J.S."/>
        </authorList>
    </citation>
    <scope>NUCLEOTIDE SEQUENCE</scope>
    <source>
        <strain evidence="6">F60SS</strain>
    </source>
</reference>
<dbReference type="InterPro" id="IPR001965">
    <property type="entry name" value="Znf_PHD"/>
</dbReference>
<sequence>MKETDISFNSGWPVNDVDREVERHTALVEFDEAKRKPQCKLQIEVQDFKNDHTLTFHERGTTLWFDETCYGCKRLVKGSSYYTCQYCKKYFHKLCAELPLLIKHHPLHSQHPLAILPANNSEGMLCDQCGNFCYDGGYKCDRCEFLLDIKCASLSADQSQNLQYKKIIISHPFHDHKLTFSTHTHTRLGADSTCFACHIPILNTPYYYCLGCLVFFHEKCLEIPKEIKHPYHPQHLLYSFTENLSLGVLCMACKLSIKGICYQCNGCGFSLHTRCANYITSTLKSKSHKHILYSFAKFAPEKFPSILSKYGPAYDKSTFKCKVCRKQCIGSFYRCVRCDLNFHSECLPVPYQLRHPCHMDPLTLMDSMCEDDSGEYYCEICTELRNPNHGVYCCKECMVFTHIGCALEEVLSK</sequence>
<dbReference type="SMART" id="SM00109">
    <property type="entry name" value="C1"/>
    <property type="match status" value="4"/>
</dbReference>
<evidence type="ECO:0000313" key="7">
    <source>
        <dbReference type="Proteomes" id="UP001141552"/>
    </source>
</evidence>
<dbReference type="InterPro" id="IPR002219">
    <property type="entry name" value="PKC_DAG/PE"/>
</dbReference>